<dbReference type="Gene3D" id="1.20.58.2190">
    <property type="match status" value="1"/>
</dbReference>
<dbReference type="Proteomes" id="UP001190700">
    <property type="component" value="Unassembled WGS sequence"/>
</dbReference>
<dbReference type="Pfam" id="PF22562">
    <property type="entry name" value="UBA_7"/>
    <property type="match status" value="1"/>
</dbReference>
<dbReference type="PROSITE" id="PS50030">
    <property type="entry name" value="UBA"/>
    <property type="match status" value="1"/>
</dbReference>
<dbReference type="InterPro" id="IPR036339">
    <property type="entry name" value="PUB-like_dom_sf"/>
</dbReference>
<keyword evidence="4" id="KW-1185">Reference proteome</keyword>
<sequence>MMCSACGKPCRTLAEQEMHTRFTGHTEFVDKTADQKDVDTEAEMKKLKEAMTDEGEEASGAEGMDVDEEMVPVEVDQDLLKQLEDMGFPTNRATRAIHMSGCTSVEGAVNWVVEHESDADLDDPVFVAKSKLITPKTKLSAEEAKAQAADLVRKAKLKKEKEEREMEKLREQERIRSGKELLVAKRKEEECERKRLLEFRKKEKEMDAKAKARIKEKLEEDRIMRRKKMGLPEEYTEEELAQIAEKQKKKDEAEEAKRRVRENAGVPKVKPVTVVQQLRGELVKLKTSLPGEDEKSKKAFNTLLTYLGNIAKNPSEEKFRKINLTNAAFQGRVGSHPGGIEFLELCGFEKDATGESMAMAPDKVNMELLNGAGAELNSALTNPFFGVL</sequence>
<dbReference type="InterPro" id="IPR013087">
    <property type="entry name" value="Znf_C2H2_type"/>
</dbReference>
<dbReference type="Pfam" id="PF09409">
    <property type="entry name" value="PUB"/>
    <property type="match status" value="1"/>
</dbReference>
<dbReference type="PANTHER" id="PTHR46713:SF1">
    <property type="entry name" value="F13M7.16 PROTEIN"/>
    <property type="match status" value="1"/>
</dbReference>
<dbReference type="CDD" id="cd14290">
    <property type="entry name" value="UBA_PUB_plant"/>
    <property type="match status" value="1"/>
</dbReference>
<dbReference type="AlphaFoldDB" id="A0AAE0F6B1"/>
<organism evidence="3 4">
    <name type="scientific">Cymbomonas tetramitiformis</name>
    <dbReference type="NCBI Taxonomy" id="36881"/>
    <lineage>
        <taxon>Eukaryota</taxon>
        <taxon>Viridiplantae</taxon>
        <taxon>Chlorophyta</taxon>
        <taxon>Pyramimonadophyceae</taxon>
        <taxon>Pyramimonadales</taxon>
        <taxon>Pyramimonadaceae</taxon>
        <taxon>Cymbomonas</taxon>
    </lineage>
</organism>
<evidence type="ECO:0000313" key="4">
    <source>
        <dbReference type="Proteomes" id="UP001190700"/>
    </source>
</evidence>
<dbReference type="Gene3D" id="1.10.8.10">
    <property type="entry name" value="DNA helicase RuvA subunit, C-terminal domain"/>
    <property type="match status" value="1"/>
</dbReference>
<name>A0AAE0F6B1_9CHLO</name>
<evidence type="ECO:0000256" key="1">
    <source>
        <dbReference type="SAM" id="Coils"/>
    </source>
</evidence>
<feature type="domain" description="UBA" evidence="2">
    <location>
        <begin position="74"/>
        <end position="115"/>
    </location>
</feature>
<comment type="caution">
    <text evidence="3">The sequence shown here is derived from an EMBL/GenBank/DDBJ whole genome shotgun (WGS) entry which is preliminary data.</text>
</comment>
<gene>
    <name evidence="3" type="ORF">CYMTET_38735</name>
</gene>
<dbReference type="InterPro" id="IPR018997">
    <property type="entry name" value="PUB_domain"/>
</dbReference>
<accession>A0AAE0F6B1</accession>
<proteinExistence type="predicted"/>
<evidence type="ECO:0000313" key="3">
    <source>
        <dbReference type="EMBL" id="KAK3251950.1"/>
    </source>
</evidence>
<reference evidence="3 4" key="1">
    <citation type="journal article" date="2015" name="Genome Biol. Evol.">
        <title>Comparative Genomics of a Bacterivorous Green Alga Reveals Evolutionary Causalities and Consequences of Phago-Mixotrophic Mode of Nutrition.</title>
        <authorList>
            <person name="Burns J.A."/>
            <person name="Paasch A."/>
            <person name="Narechania A."/>
            <person name="Kim E."/>
        </authorList>
    </citation>
    <scope>NUCLEOTIDE SEQUENCE [LARGE SCALE GENOMIC DNA]</scope>
    <source>
        <strain evidence="3 4">PLY_AMNH</strain>
    </source>
</reference>
<dbReference type="InterPro" id="IPR015940">
    <property type="entry name" value="UBA"/>
</dbReference>
<dbReference type="SUPFAM" id="SSF46934">
    <property type="entry name" value="UBA-like"/>
    <property type="match status" value="1"/>
</dbReference>
<protein>
    <recommendedName>
        <fullName evidence="2">UBA domain-containing protein</fullName>
    </recommendedName>
</protein>
<dbReference type="CDD" id="cd10461">
    <property type="entry name" value="PUB_UBA_plant"/>
    <property type="match status" value="1"/>
</dbReference>
<feature type="coiled-coil region" evidence="1">
    <location>
        <begin position="201"/>
        <end position="263"/>
    </location>
</feature>
<keyword evidence="1" id="KW-0175">Coiled coil</keyword>
<evidence type="ECO:0000259" key="2">
    <source>
        <dbReference type="PROSITE" id="PS50030"/>
    </source>
</evidence>
<dbReference type="InterPro" id="IPR009060">
    <property type="entry name" value="UBA-like_sf"/>
</dbReference>
<feature type="coiled-coil region" evidence="1">
    <location>
        <begin position="141"/>
        <end position="174"/>
    </location>
</feature>
<dbReference type="SMART" id="SM00580">
    <property type="entry name" value="PUG"/>
    <property type="match status" value="1"/>
</dbReference>
<dbReference type="PANTHER" id="PTHR46713">
    <property type="entry name" value="F13M7.16 PROTEIN"/>
    <property type="match status" value="1"/>
</dbReference>
<dbReference type="SUPFAM" id="SSF143503">
    <property type="entry name" value="PUG domain-like"/>
    <property type="match status" value="1"/>
</dbReference>
<dbReference type="PROSITE" id="PS00028">
    <property type="entry name" value="ZINC_FINGER_C2H2_1"/>
    <property type="match status" value="1"/>
</dbReference>
<dbReference type="EMBL" id="LGRX02025729">
    <property type="protein sequence ID" value="KAK3251950.1"/>
    <property type="molecule type" value="Genomic_DNA"/>
</dbReference>